<dbReference type="RefSeq" id="WP_144236872.1">
    <property type="nucleotide sequence ID" value="NZ_VJWA01000001.1"/>
</dbReference>
<dbReference type="Gene3D" id="6.10.10.120">
    <property type="entry name" value="Antitoxin ParD1-like"/>
    <property type="match status" value="1"/>
</dbReference>
<gene>
    <name evidence="1" type="ORF">FMM06_08770</name>
</gene>
<comment type="caution">
    <text evidence="1">The sequence shown here is derived from an EMBL/GenBank/DDBJ whole genome shotgun (WGS) entry which is preliminary data.</text>
</comment>
<proteinExistence type="predicted"/>
<dbReference type="EMBL" id="VJWA01000001">
    <property type="protein sequence ID" value="TRW18179.1"/>
    <property type="molecule type" value="Genomic_DNA"/>
</dbReference>
<sequence>MDVAIGARWQLMVDGLVRNGRYSSAEDVVTEGLRLVSQHEDRLAALKTKIALSIARGGASTDEEVEAAIEAKLASMSGLAD</sequence>
<organism evidence="1 2">
    <name type="scientific">Glacieibacterium frigidum</name>
    <dbReference type="NCBI Taxonomy" id="2593303"/>
    <lineage>
        <taxon>Bacteria</taxon>
        <taxon>Pseudomonadati</taxon>
        <taxon>Pseudomonadota</taxon>
        <taxon>Alphaproteobacteria</taxon>
        <taxon>Sphingomonadales</taxon>
        <taxon>Sphingosinicellaceae</taxon>
        <taxon>Glacieibacterium</taxon>
    </lineage>
</organism>
<evidence type="ECO:0000313" key="1">
    <source>
        <dbReference type="EMBL" id="TRW18179.1"/>
    </source>
</evidence>
<dbReference type="Proteomes" id="UP000317894">
    <property type="component" value="Unassembled WGS sequence"/>
</dbReference>
<dbReference type="NCBIfam" id="TIGR02606">
    <property type="entry name" value="antidote_CC2985"/>
    <property type="match status" value="1"/>
</dbReference>
<dbReference type="Pfam" id="PF03693">
    <property type="entry name" value="ParD_antitoxin"/>
    <property type="match status" value="1"/>
</dbReference>
<dbReference type="OrthoDB" id="9815501at2"/>
<dbReference type="InterPro" id="IPR038296">
    <property type="entry name" value="ParD_sf"/>
</dbReference>
<dbReference type="InterPro" id="IPR022789">
    <property type="entry name" value="ParD"/>
</dbReference>
<accession>A0A552UIY0</accession>
<name>A0A552UIY0_9SPHN</name>
<reference evidence="1 2" key="1">
    <citation type="submission" date="2019-07" db="EMBL/GenBank/DDBJ databases">
        <title>Novel species isolated from glacier.</title>
        <authorList>
            <person name="Liu Q."/>
            <person name="Xin Y.-H."/>
        </authorList>
    </citation>
    <scope>NUCLEOTIDE SEQUENCE [LARGE SCALE GENOMIC DNA]</scope>
    <source>
        <strain evidence="1 2">LB1R16</strain>
    </source>
</reference>
<keyword evidence="2" id="KW-1185">Reference proteome</keyword>
<protein>
    <submittedName>
        <fullName evidence="1">Type II toxin-antitoxin system ParD family antitoxin</fullName>
    </submittedName>
</protein>
<evidence type="ECO:0000313" key="2">
    <source>
        <dbReference type="Proteomes" id="UP000317894"/>
    </source>
</evidence>
<dbReference type="AlphaFoldDB" id="A0A552UIY0"/>